<proteinExistence type="predicted"/>
<dbReference type="Pfam" id="PF25821">
    <property type="entry name" value="DUF7950"/>
    <property type="match status" value="1"/>
</dbReference>
<dbReference type="InterPro" id="IPR057710">
    <property type="entry name" value="DUF7950"/>
</dbReference>
<dbReference type="EMBL" id="OZ019903">
    <property type="protein sequence ID" value="CAK9196931.1"/>
    <property type="molecule type" value="Genomic_DNA"/>
</dbReference>
<dbReference type="PANTHER" id="PTHR33595">
    <property type="entry name" value="VON WILLEBRAND FACTOR A DOMAIN PROTEIN"/>
    <property type="match status" value="1"/>
</dbReference>
<feature type="compositionally biased region" description="Low complexity" evidence="1">
    <location>
        <begin position="92"/>
        <end position="102"/>
    </location>
</feature>
<sequence length="316" mass="33818">MYAGTPTFPSKTQHIMSRYRPIAPKPLAPKPEGTDPSDPQTSSSLSLDKGSSKLSGSKGRRSRKRQTDSSSGSTRNTKKASVAAPEKRLIGTTSKSPVTPTSKRNEPGSPKEGAVELTPILSESVAPVFGPASLGTSMVPKDSVVYEGDLSLGLSPHKVIAPQPIRAVGSTIFLECITKVNQLASPMLGTVEAFQDQLEKLLLPTVITDLRHRVRWVNTAYKQMVGQPEFAWLSSTVGGNSEPEAPSQTRLAGDVSLVCASEQPPVDAAEFSCQVRIQWTKGGGENSSLVCPVDVIRLDEDSSGPLFVWKFDIFNG</sequence>
<feature type="region of interest" description="Disordered" evidence="1">
    <location>
        <begin position="1"/>
        <end position="114"/>
    </location>
</feature>
<dbReference type="Proteomes" id="UP001497512">
    <property type="component" value="Chromosome 11"/>
</dbReference>
<keyword evidence="4" id="KW-1185">Reference proteome</keyword>
<name>A0ABP0THS1_9BRYO</name>
<evidence type="ECO:0000313" key="3">
    <source>
        <dbReference type="EMBL" id="CAK9196931.1"/>
    </source>
</evidence>
<organism evidence="3 4">
    <name type="scientific">Sphagnum troendelagicum</name>
    <dbReference type="NCBI Taxonomy" id="128251"/>
    <lineage>
        <taxon>Eukaryota</taxon>
        <taxon>Viridiplantae</taxon>
        <taxon>Streptophyta</taxon>
        <taxon>Embryophyta</taxon>
        <taxon>Bryophyta</taxon>
        <taxon>Sphagnophytina</taxon>
        <taxon>Sphagnopsida</taxon>
        <taxon>Sphagnales</taxon>
        <taxon>Sphagnaceae</taxon>
        <taxon>Sphagnum</taxon>
    </lineage>
</organism>
<feature type="domain" description="DUF7950" evidence="2">
    <location>
        <begin position="169"/>
        <end position="313"/>
    </location>
</feature>
<reference evidence="3" key="1">
    <citation type="submission" date="2024-02" db="EMBL/GenBank/DDBJ databases">
        <authorList>
            <consortium name="ELIXIR-Norway"/>
            <consortium name="Elixir Norway"/>
        </authorList>
    </citation>
    <scope>NUCLEOTIDE SEQUENCE</scope>
</reference>
<evidence type="ECO:0000256" key="1">
    <source>
        <dbReference type="SAM" id="MobiDB-lite"/>
    </source>
</evidence>
<protein>
    <recommendedName>
        <fullName evidence="2">DUF7950 domain-containing protein</fullName>
    </recommendedName>
</protein>
<feature type="compositionally biased region" description="Low complexity" evidence="1">
    <location>
        <begin position="42"/>
        <end position="57"/>
    </location>
</feature>
<gene>
    <name evidence="3" type="ORF">CSSPTR1EN2_LOCUS3721</name>
</gene>
<evidence type="ECO:0000259" key="2">
    <source>
        <dbReference type="Pfam" id="PF25821"/>
    </source>
</evidence>
<dbReference type="PANTHER" id="PTHR33595:SF7">
    <property type="entry name" value="OS12G0242500 PROTEIN"/>
    <property type="match status" value="1"/>
</dbReference>
<evidence type="ECO:0000313" key="4">
    <source>
        <dbReference type="Proteomes" id="UP001497512"/>
    </source>
</evidence>
<accession>A0ABP0THS1</accession>